<dbReference type="GO" id="GO:0030170">
    <property type="term" value="F:pyridoxal phosphate binding"/>
    <property type="evidence" value="ECO:0007669"/>
    <property type="project" value="TreeGrafter"/>
</dbReference>
<dbReference type="SUPFAM" id="SSF53383">
    <property type="entry name" value="PLP-dependent transferases"/>
    <property type="match status" value="1"/>
</dbReference>
<sequence>MPAIRAILEDQKGVFLFEDCSLAHGGRLNGKPLGTFGDGAVWSLQGQKIVTGGEGGITLTKHADLHVRQLLWGHYNKRCKVEIPVDHPLRSYSLTEAGLKSRAHPLAIAIALKQLRKLGEFHKYKLHYAQQLAKGLDEPAWYAFVMRFKSSQAPNGLDRETFVRELLSHSLGEVDIPGSTGLLHKEPLYNSPETILLHLYPQGSMGTPERTSSFDRAQSFYDEAIKLPVYATADDQGITDHYIQTITAVAHKWVARDAEMN</sequence>
<dbReference type="EMBL" id="CAJPDR010000549">
    <property type="protein sequence ID" value="CAF9939421.1"/>
    <property type="molecule type" value="Genomic_DNA"/>
</dbReference>
<name>A0A8H3PEB8_9LECA</name>
<dbReference type="PANTHER" id="PTHR30244">
    <property type="entry name" value="TRANSAMINASE"/>
    <property type="match status" value="1"/>
</dbReference>
<dbReference type="InterPro" id="IPR015424">
    <property type="entry name" value="PyrdxlP-dep_Trfase"/>
</dbReference>
<evidence type="ECO:0000313" key="2">
    <source>
        <dbReference type="Proteomes" id="UP000664203"/>
    </source>
</evidence>
<dbReference type="Gene3D" id="3.90.1150.10">
    <property type="entry name" value="Aspartate Aminotransferase, domain 1"/>
    <property type="match status" value="1"/>
</dbReference>
<dbReference type="AlphaFoldDB" id="A0A8H3PEB8"/>
<protein>
    <submittedName>
        <fullName evidence="1">Uncharacterized protein</fullName>
    </submittedName>
</protein>
<accession>A0A8H3PEB8</accession>
<organism evidence="1 2">
    <name type="scientific">Alectoria fallacina</name>
    <dbReference type="NCBI Taxonomy" id="1903189"/>
    <lineage>
        <taxon>Eukaryota</taxon>
        <taxon>Fungi</taxon>
        <taxon>Dikarya</taxon>
        <taxon>Ascomycota</taxon>
        <taxon>Pezizomycotina</taxon>
        <taxon>Lecanoromycetes</taxon>
        <taxon>OSLEUM clade</taxon>
        <taxon>Lecanoromycetidae</taxon>
        <taxon>Lecanorales</taxon>
        <taxon>Lecanorineae</taxon>
        <taxon>Parmeliaceae</taxon>
        <taxon>Alectoria</taxon>
    </lineage>
</organism>
<gene>
    <name evidence="1" type="ORF">ALECFALPRED_008092</name>
</gene>
<dbReference type="Proteomes" id="UP000664203">
    <property type="component" value="Unassembled WGS sequence"/>
</dbReference>
<reference evidence="1" key="1">
    <citation type="submission" date="2021-03" db="EMBL/GenBank/DDBJ databases">
        <authorList>
            <person name="Tagirdzhanova G."/>
        </authorList>
    </citation>
    <scope>NUCLEOTIDE SEQUENCE</scope>
</reference>
<dbReference type="Gene3D" id="3.40.640.10">
    <property type="entry name" value="Type I PLP-dependent aspartate aminotransferase-like (Major domain)"/>
    <property type="match status" value="1"/>
</dbReference>
<dbReference type="InterPro" id="IPR015422">
    <property type="entry name" value="PyrdxlP-dep_Trfase_small"/>
</dbReference>
<dbReference type="Pfam" id="PF01041">
    <property type="entry name" value="DegT_DnrJ_EryC1"/>
    <property type="match status" value="1"/>
</dbReference>
<dbReference type="PANTHER" id="PTHR30244:SF34">
    <property type="entry name" value="DTDP-4-AMINO-4,6-DIDEOXYGALACTOSE TRANSAMINASE"/>
    <property type="match status" value="1"/>
</dbReference>
<comment type="caution">
    <text evidence="1">The sequence shown here is derived from an EMBL/GenBank/DDBJ whole genome shotgun (WGS) entry which is preliminary data.</text>
</comment>
<dbReference type="InterPro" id="IPR015421">
    <property type="entry name" value="PyrdxlP-dep_Trfase_major"/>
</dbReference>
<dbReference type="GO" id="GO:0008483">
    <property type="term" value="F:transaminase activity"/>
    <property type="evidence" value="ECO:0007669"/>
    <property type="project" value="TreeGrafter"/>
</dbReference>
<dbReference type="InterPro" id="IPR000653">
    <property type="entry name" value="DegT/StrS_aminotransferase"/>
</dbReference>
<dbReference type="GO" id="GO:0000271">
    <property type="term" value="P:polysaccharide biosynthetic process"/>
    <property type="evidence" value="ECO:0007669"/>
    <property type="project" value="TreeGrafter"/>
</dbReference>
<evidence type="ECO:0000313" key="1">
    <source>
        <dbReference type="EMBL" id="CAF9939421.1"/>
    </source>
</evidence>
<dbReference type="OrthoDB" id="416253at2759"/>
<proteinExistence type="predicted"/>
<keyword evidence="2" id="KW-1185">Reference proteome</keyword>